<sequence length="104" mass="11612">MARRVHMAYLKADDSISNALKETAVHHQVKATYSEKIGFGFLKSELPYFSSGDSQLFGCFAILGIIGGPIATKAHMALLKAIYQIAYIYWMLYKTGGRTLEFVE</sequence>
<organism evidence="1 2">
    <name type="scientific">Populus alba</name>
    <name type="common">White poplar</name>
    <dbReference type="NCBI Taxonomy" id="43335"/>
    <lineage>
        <taxon>Eukaryota</taxon>
        <taxon>Viridiplantae</taxon>
        <taxon>Streptophyta</taxon>
        <taxon>Embryophyta</taxon>
        <taxon>Tracheophyta</taxon>
        <taxon>Spermatophyta</taxon>
        <taxon>Magnoliopsida</taxon>
        <taxon>eudicotyledons</taxon>
        <taxon>Gunneridae</taxon>
        <taxon>Pentapetalae</taxon>
        <taxon>rosids</taxon>
        <taxon>fabids</taxon>
        <taxon>Malpighiales</taxon>
        <taxon>Salicaceae</taxon>
        <taxon>Saliceae</taxon>
        <taxon>Populus</taxon>
    </lineage>
</organism>
<accession>A0ACC4BQ62</accession>
<name>A0ACC4BQ62_POPAL</name>
<dbReference type="Proteomes" id="UP000309997">
    <property type="component" value="Unassembled WGS sequence"/>
</dbReference>
<evidence type="ECO:0000313" key="1">
    <source>
        <dbReference type="EMBL" id="KAL3580739.1"/>
    </source>
</evidence>
<reference evidence="1 2" key="1">
    <citation type="journal article" date="2024" name="Plant Biotechnol. J.">
        <title>Genome and CRISPR/Cas9 system of a widespread forest tree (Populus alba) in the world.</title>
        <authorList>
            <person name="Liu Y.J."/>
            <person name="Jiang P.F."/>
            <person name="Han X.M."/>
            <person name="Li X.Y."/>
            <person name="Wang H.M."/>
            <person name="Wang Y.J."/>
            <person name="Wang X.X."/>
            <person name="Zeng Q.Y."/>
        </authorList>
    </citation>
    <scope>NUCLEOTIDE SEQUENCE [LARGE SCALE GENOMIC DNA]</scope>
    <source>
        <strain evidence="2">cv. PAL-ZL1</strain>
    </source>
</reference>
<evidence type="ECO:0000313" key="2">
    <source>
        <dbReference type="Proteomes" id="UP000309997"/>
    </source>
</evidence>
<dbReference type="EMBL" id="RCHU02000009">
    <property type="protein sequence ID" value="KAL3580739.1"/>
    <property type="molecule type" value="Genomic_DNA"/>
</dbReference>
<comment type="caution">
    <text evidence="1">The sequence shown here is derived from an EMBL/GenBank/DDBJ whole genome shotgun (WGS) entry which is preliminary data.</text>
</comment>
<protein>
    <submittedName>
        <fullName evidence="1">Uncharacterized protein</fullName>
    </submittedName>
</protein>
<keyword evidence="2" id="KW-1185">Reference proteome</keyword>
<gene>
    <name evidence="1" type="ORF">D5086_018574</name>
</gene>
<proteinExistence type="predicted"/>